<proteinExistence type="inferred from homology"/>
<sequence length="909" mass="103773">MTEIRSERYVRVQVHFWTRPIERIGDLEPEVDQMLQELDLSHVDLGYKTAHNSVTKLHVMNQATYNFQQRGRMVLYKNRFWSAVVLLVIKSELKPSLCYCEIVGQNSFYDDTKQSGSDATDADYSHVKYAVRDGLVQSKGVNIGGWLVAEHWMTIQADFWKGVNPDAVDHGEYQALTNFTDSNDSYSSHEKSMTEFDWHHKNYITEEEIKKIQEAGFNTVRVPVGYWIVGFDGHDTSGSGQWKKYPPNELAYLDTLIRNWAKTHNVSVMISMHAAKGSQSGAEHSSPEVYGQALFGQYPENIQSTLDAVTFLAARYKDEDAFLGIGLLNEPSGGTTNQVLYQYYQAAYVAIRVNGGNDCILTVAPLLWEQGPKHLLDLLPGSTNVWVEWHRYFIWGYGDDSANKILTDAIDAFRKDAEKWNEISDKKLYIGEFSFANTGQFTDVEGLRKFAAEQMDVLKNVVEGGWAYWSWRTYGDEEGVSPWSCRNVIRNGIFQVLLNMQSPRDFCQLRQLEAEQDGKNWLVHRLYLRQEYGECLQVIEDVLISSQGQSEYPLYVKALIARHEGKIEQSFQLFQAISCLNPGNRETIKQIGRSFLLLGKHANAIKVFKEVLNMDKTEDWRVHYNIGTCYTYLKQFDNAIQSFQRANAISRHDTTFLHLADVYETQGDYKNAINTYQEALEFSPDNPKLLSGLGLAYLRTGDSFAAFDHLGNSLTHDPLDAKTILAAGSIIQDNGDMDVALVKYRVAAVQTPHSASLWNNIGMCFYGKQKFVAAIACLKRSLYLDPFEWITSYNLGLVHLQTDQFASAFHFLSASINMKADYPSSYMYLGITLTHLKDFENSCSAFEKAIEMERNHLFHLNYAIVLQKNDEMEQAKAHLEIFDELFQSLDAETQTSDRDVIEQRELLEC</sequence>
<dbReference type="Pfam" id="PF13414">
    <property type="entry name" value="TPR_11"/>
    <property type="match status" value="1"/>
</dbReference>
<evidence type="ECO:0000256" key="6">
    <source>
        <dbReference type="ARBA" id="ARBA00023778"/>
    </source>
</evidence>
<feature type="repeat" description="TPR" evidence="7">
    <location>
        <begin position="755"/>
        <end position="788"/>
    </location>
</feature>
<dbReference type="Pfam" id="PF13181">
    <property type="entry name" value="TPR_8"/>
    <property type="match status" value="3"/>
</dbReference>
<evidence type="ECO:0000256" key="4">
    <source>
        <dbReference type="ARBA" id="ARBA00022803"/>
    </source>
</evidence>
<keyword evidence="4 7" id="KW-0802">TPR repeat</keyword>
<feature type="domain" description="Glycoside hydrolase family 5" evidence="8">
    <location>
        <begin position="194"/>
        <end position="473"/>
    </location>
</feature>
<evidence type="ECO:0000256" key="1">
    <source>
        <dbReference type="ARBA" id="ARBA00005641"/>
    </source>
</evidence>
<keyword evidence="5" id="KW-0326">Glycosidase</keyword>
<dbReference type="PROSITE" id="PS50005">
    <property type="entry name" value="TPR"/>
    <property type="match status" value="4"/>
</dbReference>
<dbReference type="SMART" id="SM00028">
    <property type="entry name" value="TPR"/>
    <property type="match status" value="8"/>
</dbReference>
<dbReference type="InterPro" id="IPR001547">
    <property type="entry name" value="Glyco_hydro_5"/>
</dbReference>
<evidence type="ECO:0000256" key="3">
    <source>
        <dbReference type="ARBA" id="ARBA00022801"/>
    </source>
</evidence>
<dbReference type="PROSITE" id="PS50293">
    <property type="entry name" value="TPR_REGION"/>
    <property type="match status" value="1"/>
</dbReference>
<dbReference type="SUPFAM" id="SSF51445">
    <property type="entry name" value="(Trans)glycosidases"/>
    <property type="match status" value="1"/>
</dbReference>
<keyword evidence="3" id="KW-0378">Hydrolase</keyword>
<feature type="repeat" description="TPR" evidence="7">
    <location>
        <begin position="585"/>
        <end position="618"/>
    </location>
</feature>
<dbReference type="GO" id="GO:0000272">
    <property type="term" value="P:polysaccharide catabolic process"/>
    <property type="evidence" value="ECO:0007669"/>
    <property type="project" value="InterPro"/>
</dbReference>
<gene>
    <name evidence="9" type="primary">AlNc14C38G3295</name>
    <name evidence="9" type="ORF">ALNC14_037790</name>
</gene>
<evidence type="ECO:0000259" key="8">
    <source>
        <dbReference type="Pfam" id="PF00150"/>
    </source>
</evidence>
<dbReference type="Pfam" id="PF00150">
    <property type="entry name" value="Cellulase"/>
    <property type="match status" value="1"/>
</dbReference>
<dbReference type="GO" id="GO:0004553">
    <property type="term" value="F:hydrolase activity, hydrolyzing O-glycosyl compounds"/>
    <property type="evidence" value="ECO:0007669"/>
    <property type="project" value="InterPro"/>
</dbReference>
<dbReference type="InterPro" id="IPR018087">
    <property type="entry name" value="Glyco_hydro_5_CS"/>
</dbReference>
<feature type="repeat" description="TPR" evidence="7">
    <location>
        <begin position="653"/>
        <end position="686"/>
    </location>
</feature>
<dbReference type="PROSITE" id="PS00659">
    <property type="entry name" value="GLYCOSYL_HYDROL_F5"/>
    <property type="match status" value="1"/>
</dbReference>
<dbReference type="Gene3D" id="3.20.20.80">
    <property type="entry name" value="Glycosidases"/>
    <property type="match status" value="1"/>
</dbReference>
<evidence type="ECO:0000313" key="9">
    <source>
        <dbReference type="EMBL" id="CCA17636.1"/>
    </source>
</evidence>
<dbReference type="GO" id="GO:0036064">
    <property type="term" value="C:ciliary basal body"/>
    <property type="evidence" value="ECO:0007669"/>
    <property type="project" value="TreeGrafter"/>
</dbReference>
<dbReference type="SUPFAM" id="SSF81901">
    <property type="entry name" value="HCP-like"/>
    <property type="match status" value="1"/>
</dbReference>
<keyword evidence="2" id="KW-0677">Repeat</keyword>
<dbReference type="PANTHER" id="PTHR44186:SF1">
    <property type="entry name" value="BARDET-BIEDL SYNDROME 4 PROTEIN"/>
    <property type="match status" value="1"/>
</dbReference>
<dbReference type="GO" id="GO:0060271">
    <property type="term" value="P:cilium assembly"/>
    <property type="evidence" value="ECO:0007669"/>
    <property type="project" value="TreeGrafter"/>
</dbReference>
<dbReference type="PANTHER" id="PTHR44186">
    <property type="match status" value="1"/>
</dbReference>
<dbReference type="FunFam" id="3.20.20.80:FF:000113">
    <property type="entry name" value="Glucan 1,3-beta-glucosidase"/>
    <property type="match status" value="1"/>
</dbReference>
<reference evidence="9" key="2">
    <citation type="submission" date="2011-02" db="EMBL/GenBank/DDBJ databases">
        <authorList>
            <person name="MacLean D."/>
        </authorList>
    </citation>
    <scope>NUCLEOTIDE SEQUENCE</scope>
</reference>
<evidence type="ECO:0000256" key="7">
    <source>
        <dbReference type="PROSITE-ProRule" id="PRU00339"/>
    </source>
</evidence>
<accession>F0W925</accession>
<dbReference type="SUPFAM" id="SSF48452">
    <property type="entry name" value="TPR-like"/>
    <property type="match status" value="1"/>
</dbReference>
<comment type="similarity">
    <text evidence="6">Belongs to the BBS4 family.</text>
</comment>
<dbReference type="InterPro" id="IPR017853">
    <property type="entry name" value="GH"/>
</dbReference>
<dbReference type="HOGENOM" id="CLU_319687_0_0_1"/>
<name>F0W925_9STRA</name>
<dbReference type="InterPro" id="IPR019734">
    <property type="entry name" value="TPR_rpt"/>
</dbReference>
<dbReference type="Gene3D" id="1.25.40.10">
    <property type="entry name" value="Tetratricopeptide repeat domain"/>
    <property type="match status" value="3"/>
</dbReference>
<dbReference type="AlphaFoldDB" id="F0W925"/>
<reference evidence="9" key="1">
    <citation type="journal article" date="2011" name="PLoS Biol.">
        <title>Gene gain and loss during evolution of obligate parasitism in the white rust pathogen of Arabidopsis thaliana.</title>
        <authorList>
            <person name="Kemen E."/>
            <person name="Gardiner A."/>
            <person name="Schultz-Larsen T."/>
            <person name="Kemen A.C."/>
            <person name="Balmuth A.L."/>
            <person name="Robert-Seilaniantz A."/>
            <person name="Bailey K."/>
            <person name="Holub E."/>
            <person name="Studholme D.J."/>
            <person name="Maclean D."/>
            <person name="Jones J.D."/>
        </authorList>
    </citation>
    <scope>NUCLEOTIDE SEQUENCE</scope>
</reference>
<evidence type="ECO:0000256" key="5">
    <source>
        <dbReference type="ARBA" id="ARBA00023295"/>
    </source>
</evidence>
<dbReference type="EMBL" id="FR824083">
    <property type="protein sequence ID" value="CCA17636.1"/>
    <property type="molecule type" value="Genomic_DNA"/>
</dbReference>
<feature type="repeat" description="TPR" evidence="7">
    <location>
        <begin position="823"/>
        <end position="856"/>
    </location>
</feature>
<protein>
    <submittedName>
        <fullName evidence="9">Sporangia induced BardetBiedl syndrome 4 protein put</fullName>
    </submittedName>
</protein>
<dbReference type="InterPro" id="IPR011990">
    <property type="entry name" value="TPR-like_helical_dom_sf"/>
</dbReference>
<dbReference type="GO" id="GO:0061512">
    <property type="term" value="P:protein localization to cilium"/>
    <property type="evidence" value="ECO:0007669"/>
    <property type="project" value="TreeGrafter"/>
</dbReference>
<evidence type="ECO:0000256" key="2">
    <source>
        <dbReference type="ARBA" id="ARBA00022737"/>
    </source>
</evidence>
<comment type="similarity">
    <text evidence="1">Belongs to the glycosyl hydrolase 5 (cellulase A) family.</text>
</comment>
<organism evidence="9">
    <name type="scientific">Albugo laibachii Nc14</name>
    <dbReference type="NCBI Taxonomy" id="890382"/>
    <lineage>
        <taxon>Eukaryota</taxon>
        <taxon>Sar</taxon>
        <taxon>Stramenopiles</taxon>
        <taxon>Oomycota</taxon>
        <taxon>Peronosporomycetes</taxon>
        <taxon>Albuginales</taxon>
        <taxon>Albuginaceae</taxon>
        <taxon>Albugo</taxon>
    </lineage>
</organism>